<name>A0A6G7VPH5_9RHOB</name>
<dbReference type="Pfam" id="PF05987">
    <property type="entry name" value="DUF898"/>
    <property type="match status" value="1"/>
</dbReference>
<feature type="transmembrane region" description="Helical" evidence="1">
    <location>
        <begin position="152"/>
        <end position="172"/>
    </location>
</feature>
<keyword evidence="3" id="KW-1185">Reference proteome</keyword>
<feature type="transmembrane region" description="Helical" evidence="1">
    <location>
        <begin position="232"/>
        <end position="257"/>
    </location>
</feature>
<feature type="transmembrane region" description="Helical" evidence="1">
    <location>
        <begin position="74"/>
        <end position="98"/>
    </location>
</feature>
<evidence type="ECO:0000313" key="3">
    <source>
        <dbReference type="Proteomes" id="UP000500791"/>
    </source>
</evidence>
<protein>
    <submittedName>
        <fullName evidence="2">DUF898 domain-containing protein</fullName>
    </submittedName>
</protein>
<feature type="transmembrane region" description="Helical" evidence="1">
    <location>
        <begin position="22"/>
        <end position="44"/>
    </location>
</feature>
<feature type="transmembrane region" description="Helical" evidence="1">
    <location>
        <begin position="206"/>
        <end position="226"/>
    </location>
</feature>
<feature type="transmembrane region" description="Helical" evidence="1">
    <location>
        <begin position="278"/>
        <end position="303"/>
    </location>
</feature>
<keyword evidence="1" id="KW-0812">Transmembrane</keyword>
<dbReference type="AlphaFoldDB" id="A0A6G7VPH5"/>
<dbReference type="InterPro" id="IPR010295">
    <property type="entry name" value="DUF898"/>
</dbReference>
<organism evidence="2 3">
    <name type="scientific">Pontivivens nitratireducens</name>
    <dbReference type="NCBI Taxonomy" id="2758038"/>
    <lineage>
        <taxon>Bacteria</taxon>
        <taxon>Pseudomonadati</taxon>
        <taxon>Pseudomonadota</taxon>
        <taxon>Alphaproteobacteria</taxon>
        <taxon>Rhodobacterales</taxon>
        <taxon>Paracoccaceae</taxon>
        <taxon>Pontivivens</taxon>
    </lineage>
</organism>
<dbReference type="Proteomes" id="UP000500791">
    <property type="component" value="Chromosome"/>
</dbReference>
<dbReference type="RefSeq" id="WP_166192947.1">
    <property type="nucleotide sequence ID" value="NZ_CP049811.1"/>
</dbReference>
<reference evidence="2 3" key="1">
    <citation type="submission" date="2020-03" db="EMBL/GenBank/DDBJ databases">
        <title>Complete genome sequence of Monaibacterium sp. ALG8 with diverse plasmids.</title>
        <authorList>
            <person name="Sun C."/>
        </authorList>
    </citation>
    <scope>NUCLEOTIDE SEQUENCE [LARGE SCALE GENOMIC DNA]</scope>
    <source>
        <strain evidence="2 3">ALG8</strain>
    </source>
</reference>
<evidence type="ECO:0000313" key="2">
    <source>
        <dbReference type="EMBL" id="QIK41687.1"/>
    </source>
</evidence>
<evidence type="ECO:0000256" key="1">
    <source>
        <dbReference type="SAM" id="Phobius"/>
    </source>
</evidence>
<dbReference type="KEGG" id="mon:G8E03_13555"/>
<accession>A0A6G7VPH5</accession>
<gene>
    <name evidence="2" type="ORF">G8E03_13555</name>
</gene>
<keyword evidence="1" id="KW-0472">Membrane</keyword>
<dbReference type="EMBL" id="CP049811">
    <property type="protein sequence ID" value="QIK41687.1"/>
    <property type="molecule type" value="Genomic_DNA"/>
</dbReference>
<feature type="transmembrane region" description="Helical" evidence="1">
    <location>
        <begin position="323"/>
        <end position="346"/>
    </location>
</feature>
<keyword evidence="1" id="KW-1133">Transmembrane helix</keyword>
<proteinExistence type="predicted"/>
<sequence length="398" mass="44361">MTFTVARAPTDSAPSYHGSGAALFWLMVRTTIYSLLTLGIYRFWQRTKMRQHFWNGIRVGGSPLEYTGTGLEKLLGFLIAVVFLAVYLGLFQIGFFFLGLQLSGGSELVGLFTSLPVVPLIYYAQYRSRRYVLSRTQLRGIRFAMDRDALGYVWRALGHLLLTAMTLGVLYPRMHWYLERYKANRTCYGDVRLLQGGRWQMLMRPWSAVIATLILPFVAAAVFMALDNGFLAGLSLLALLAAPIAWIHYTVSSFRILTDTKSAAGMSFTSRARTGSVIAIYLLGYLLIGVIVFLVTTTLMSGAAVVTGEVLKMPRDLDGLADLLPFVTFWVVMLGYLALFLMWSALNAVFITQPLLAHYVTTLTIHNADEIDTVRQREQDDFVEAEGFADALDVGGAF</sequence>